<dbReference type="InterPro" id="IPR017946">
    <property type="entry name" value="PLC-like_Pdiesterase_TIM-brl"/>
</dbReference>
<dbReference type="SUPFAM" id="SSF51695">
    <property type="entry name" value="PLC-like phosphodiesterases"/>
    <property type="match status" value="1"/>
</dbReference>
<dbReference type="PANTHER" id="PTHR43805:SF1">
    <property type="entry name" value="GP-PDE DOMAIN-CONTAINING PROTEIN"/>
    <property type="match status" value="1"/>
</dbReference>
<dbReference type="Proteomes" id="UP000596248">
    <property type="component" value="Chromosome"/>
</dbReference>
<evidence type="ECO:0000259" key="1">
    <source>
        <dbReference type="PROSITE" id="PS51704"/>
    </source>
</evidence>
<dbReference type="InterPro" id="IPR030395">
    <property type="entry name" value="GP_PDE_dom"/>
</dbReference>
<accession>A0ABX7FIM8</accession>
<dbReference type="RefSeq" id="WP_203254640.1">
    <property type="nucleotide sequence ID" value="NZ_CP069127.1"/>
</dbReference>
<name>A0ABX7FIM8_BRECH</name>
<keyword evidence="3" id="KW-1185">Reference proteome</keyword>
<dbReference type="PANTHER" id="PTHR43805">
    <property type="entry name" value="GLYCEROPHOSPHORYL DIESTER PHOSPHODIESTERASE"/>
    <property type="match status" value="1"/>
</dbReference>
<dbReference type="EMBL" id="CP069127">
    <property type="protein sequence ID" value="QRG65122.1"/>
    <property type="molecule type" value="Genomic_DNA"/>
</dbReference>
<sequence>MNGKRKSRKPLWKRKWSWVILALIAFVYVNNSSFLAKESDRGPFLLAHRGMAQTFHMEGITDETCTAERIYPPEHPYLENTLSSMQAAFEAGAAVVELDVQPTKDGTFAVFHDWTLVCRTNGEGVTRDFSLDELQKLDIGYNYTADQGATFPFRGKGIGLMPSLDDVFKQFPNQPLLIHVKSNDPTEGILLAEYLSAQPKERQASLTVYGGDEPIAALHEQLPDMRVMSKASLKSCLIPYLAVGWTGYIPEACSQTQLHIPDKLAPLLWGWPNRFMERMDEQGTRVILVAGSGDVSSGFDSLEDLKRIPKGFSGGIWTNRIDRISAAYPKTEKRID</sequence>
<dbReference type="PROSITE" id="PS51704">
    <property type="entry name" value="GP_PDE"/>
    <property type="match status" value="1"/>
</dbReference>
<proteinExistence type="predicted"/>
<organism evidence="2 3">
    <name type="scientific">Brevibacillus choshinensis</name>
    <dbReference type="NCBI Taxonomy" id="54911"/>
    <lineage>
        <taxon>Bacteria</taxon>
        <taxon>Bacillati</taxon>
        <taxon>Bacillota</taxon>
        <taxon>Bacilli</taxon>
        <taxon>Bacillales</taxon>
        <taxon>Paenibacillaceae</taxon>
        <taxon>Brevibacillus</taxon>
    </lineage>
</organism>
<dbReference type="Pfam" id="PF03009">
    <property type="entry name" value="GDPD"/>
    <property type="match status" value="1"/>
</dbReference>
<feature type="domain" description="GP-PDE" evidence="1">
    <location>
        <begin position="63"/>
        <end position="328"/>
    </location>
</feature>
<dbReference type="Gene3D" id="3.20.20.190">
    <property type="entry name" value="Phosphatidylinositol (PI) phosphodiesterase"/>
    <property type="match status" value="1"/>
</dbReference>
<protein>
    <submittedName>
        <fullName evidence="2">Glycerophosphodiester phosphodiesterase</fullName>
    </submittedName>
</protein>
<evidence type="ECO:0000313" key="3">
    <source>
        <dbReference type="Proteomes" id="UP000596248"/>
    </source>
</evidence>
<dbReference type="CDD" id="cd08613">
    <property type="entry name" value="GDPD_GDE4_like_1"/>
    <property type="match status" value="1"/>
</dbReference>
<reference evidence="2 3" key="1">
    <citation type="submission" date="2021-01" db="EMBL/GenBank/DDBJ databases">
        <title>Identification of strong promoters based on the transcriptome of Brevibacillus choshinensis.</title>
        <authorList>
            <person name="Yao D."/>
            <person name="Zhang K."/>
            <person name="Wu J."/>
        </authorList>
    </citation>
    <scope>NUCLEOTIDE SEQUENCE [LARGE SCALE GENOMIC DNA]</scope>
    <source>
        <strain evidence="2 3">HPD31-SP3</strain>
    </source>
</reference>
<evidence type="ECO:0000313" key="2">
    <source>
        <dbReference type="EMBL" id="QRG65122.1"/>
    </source>
</evidence>
<gene>
    <name evidence="2" type="ORF">JNE38_15840</name>
</gene>